<evidence type="ECO:0000313" key="3">
    <source>
        <dbReference type="EMBL" id="BAW79976.1"/>
    </source>
</evidence>
<name>A0A1Q2SLF5_9GAMM</name>
<dbReference type="Proteomes" id="UP000243679">
    <property type="component" value="Chromosome"/>
</dbReference>
<gene>
    <name evidence="3" type="ORF">TAO_0606</name>
</gene>
<keyword evidence="1" id="KW-0472">Membrane</keyword>
<sequence length="328" mass="38030">MIGVAYLSYRFFEQPMRRSKNNQKYILIFILITLIFSFVTGAKNTGGYPERQPEKVKNALAHFEKVEFKRLALAPAGLDFAGNEWLECNMRMPSTACRIDNRKLDLMIVGDSFASVFLYSFYELRDKINFAAYDYEECPLLSDPIWFGGHPECWEINKERWKVLEGSEPTNVLIGTKFQFFYRGKKSLDVFSKGVANLQDRVSSEFIYSSFRKSISKLIDLGYNVIILLHTPWPNIDVNQEMKRRISSGMWHFEDEYLGTSTYRMDMDVKKALEGIEGIKFIDMNKRMCNGIGKCLVFNRDGGLYNNFDHLSYYGAQLFIGDILALMK</sequence>
<organism evidence="3 4">
    <name type="scientific">Candidatus Nitrosoglobus terrae</name>
    <dbReference type="NCBI Taxonomy" id="1630141"/>
    <lineage>
        <taxon>Bacteria</taxon>
        <taxon>Pseudomonadati</taxon>
        <taxon>Pseudomonadota</taxon>
        <taxon>Gammaproteobacteria</taxon>
        <taxon>Chromatiales</taxon>
        <taxon>Chromatiaceae</taxon>
        <taxon>Candidatus Nitrosoglobus</taxon>
    </lineage>
</organism>
<dbReference type="EMBL" id="AP014836">
    <property type="protein sequence ID" value="BAW79976.1"/>
    <property type="molecule type" value="Genomic_DNA"/>
</dbReference>
<dbReference type="Pfam" id="PF19040">
    <property type="entry name" value="SGNH"/>
    <property type="match status" value="1"/>
</dbReference>
<accession>A0A1Q2SLF5</accession>
<keyword evidence="1" id="KW-1133">Transmembrane helix</keyword>
<reference evidence="3 4" key="1">
    <citation type="journal article" date="2017" name="ISME J.">
        <title>An acid-tolerant ammonia-oxidizing ?-proteobacterium from soil.</title>
        <authorList>
            <person name="Hayatsu M."/>
            <person name="Tago K."/>
            <person name="Uchiyama I."/>
            <person name="Toyoda A."/>
            <person name="Wang Y."/>
            <person name="Shimomura Y."/>
            <person name="Okubo T."/>
            <person name="Kurisu F."/>
            <person name="Hirono Y."/>
            <person name="Nonaka K."/>
            <person name="Akiyama H."/>
            <person name="Itoh T."/>
            <person name="Takami H."/>
        </authorList>
    </citation>
    <scope>NUCLEOTIDE SEQUENCE [LARGE SCALE GENOMIC DNA]</scope>
    <source>
        <strain evidence="3 4">TAO100</strain>
    </source>
</reference>
<dbReference type="AlphaFoldDB" id="A0A1Q2SLF5"/>
<dbReference type="KEGG" id="ntt:TAO_0606"/>
<protein>
    <recommendedName>
        <fullName evidence="2">SGNH domain-containing protein</fullName>
    </recommendedName>
</protein>
<keyword evidence="1" id="KW-0812">Transmembrane</keyword>
<feature type="domain" description="SGNH" evidence="2">
    <location>
        <begin position="93"/>
        <end position="319"/>
    </location>
</feature>
<keyword evidence="4" id="KW-1185">Reference proteome</keyword>
<evidence type="ECO:0000259" key="2">
    <source>
        <dbReference type="Pfam" id="PF19040"/>
    </source>
</evidence>
<proteinExistence type="predicted"/>
<evidence type="ECO:0000256" key="1">
    <source>
        <dbReference type="SAM" id="Phobius"/>
    </source>
</evidence>
<dbReference type="InterPro" id="IPR043968">
    <property type="entry name" value="SGNH"/>
</dbReference>
<feature type="transmembrane region" description="Helical" evidence="1">
    <location>
        <begin position="25"/>
        <end position="42"/>
    </location>
</feature>
<evidence type="ECO:0000313" key="4">
    <source>
        <dbReference type="Proteomes" id="UP000243679"/>
    </source>
</evidence>